<name>A0A1I4BK71_9HYPH</name>
<keyword evidence="2" id="KW-0732">Signal</keyword>
<dbReference type="InterPro" id="IPR032809">
    <property type="entry name" value="Put_HupE_UreJ"/>
</dbReference>
<dbReference type="AlphaFoldDB" id="A0A1I4BK71"/>
<organism evidence="3 4">
    <name type="scientific">Methylocapsa palsarum</name>
    <dbReference type="NCBI Taxonomy" id="1612308"/>
    <lineage>
        <taxon>Bacteria</taxon>
        <taxon>Pseudomonadati</taxon>
        <taxon>Pseudomonadota</taxon>
        <taxon>Alphaproteobacteria</taxon>
        <taxon>Hyphomicrobiales</taxon>
        <taxon>Beijerinckiaceae</taxon>
        <taxon>Methylocapsa</taxon>
    </lineage>
</organism>
<dbReference type="Proteomes" id="UP000198755">
    <property type="component" value="Unassembled WGS sequence"/>
</dbReference>
<dbReference type="EMBL" id="FOSN01000015">
    <property type="protein sequence ID" value="SFK69224.1"/>
    <property type="molecule type" value="Genomic_DNA"/>
</dbReference>
<feature type="transmembrane region" description="Helical" evidence="1">
    <location>
        <begin position="358"/>
        <end position="376"/>
    </location>
</feature>
<gene>
    <name evidence="3" type="ORF">SAMN05444581_11567</name>
</gene>
<evidence type="ECO:0000313" key="3">
    <source>
        <dbReference type="EMBL" id="SFK69224.1"/>
    </source>
</evidence>
<keyword evidence="1" id="KW-0812">Transmembrane</keyword>
<sequence>MKRSLGWRIVAAAFLATTVFYAPCALAHKTSYGHLKADISGRAIKGEVELAVRDFDFAFFDFAFGPVANGDGQPDWRQLRRHEPEIDAILLNKLSFGAPGAPCSLSPGPISVDLRGGEYFLSLPFSGACDAPGEPAQVGYDLMFDVDPQHRAIIEVTRNGEAFSGLISPEAKVLQLSAGATALSATVLAYVLQGAHHIWIGYDHILFLFSLLLPAVLMRMKDQWLPVKDLADAFWSIARIVTAFTLAHSITLSVAAFGILELPSRFVESAIAASVVVAAVNNIYPVMTDKLWAVAFGFGLIHGFGFASVLNEFGLPPERKFVSLISFNVGVELGQLAIVAAILPVLFLARRSIAYTRLVMPLGSLAISMIALIWLIERMTGVGDFLGG</sequence>
<dbReference type="RefSeq" id="WP_091685179.1">
    <property type="nucleotide sequence ID" value="NZ_FOSN01000015.1"/>
</dbReference>
<evidence type="ECO:0000256" key="2">
    <source>
        <dbReference type="SAM" id="SignalP"/>
    </source>
</evidence>
<feature type="transmembrane region" description="Helical" evidence="1">
    <location>
        <begin position="291"/>
        <end position="309"/>
    </location>
</feature>
<feature type="transmembrane region" description="Helical" evidence="1">
    <location>
        <begin position="321"/>
        <end position="346"/>
    </location>
</feature>
<protein>
    <submittedName>
        <fullName evidence="3">HupE / UreJ protein</fullName>
    </submittedName>
</protein>
<evidence type="ECO:0000313" key="4">
    <source>
        <dbReference type="Proteomes" id="UP000198755"/>
    </source>
</evidence>
<feature type="transmembrane region" description="Helical" evidence="1">
    <location>
        <begin position="237"/>
        <end position="260"/>
    </location>
</feature>
<feature type="transmembrane region" description="Helical" evidence="1">
    <location>
        <begin position="199"/>
        <end position="217"/>
    </location>
</feature>
<keyword evidence="1" id="KW-0472">Membrane</keyword>
<reference evidence="3 4" key="1">
    <citation type="submission" date="2016-10" db="EMBL/GenBank/DDBJ databases">
        <authorList>
            <person name="de Groot N.N."/>
        </authorList>
    </citation>
    <scope>NUCLEOTIDE SEQUENCE [LARGE SCALE GENOMIC DNA]</scope>
    <source>
        <strain evidence="3 4">NE2</strain>
    </source>
</reference>
<keyword evidence="1" id="KW-1133">Transmembrane helix</keyword>
<dbReference type="Pfam" id="PF13795">
    <property type="entry name" value="HupE_UreJ_2"/>
    <property type="match status" value="1"/>
</dbReference>
<accession>A0A1I4BK71</accession>
<feature type="transmembrane region" description="Helical" evidence="1">
    <location>
        <begin position="266"/>
        <end position="284"/>
    </location>
</feature>
<proteinExistence type="predicted"/>
<evidence type="ECO:0000256" key="1">
    <source>
        <dbReference type="SAM" id="Phobius"/>
    </source>
</evidence>
<dbReference type="STRING" id="1612308.SAMN05444581_11567"/>
<feature type="signal peptide" evidence="2">
    <location>
        <begin position="1"/>
        <end position="22"/>
    </location>
</feature>
<dbReference type="OrthoDB" id="9808870at2"/>
<feature type="chain" id="PRO_5011601193" evidence="2">
    <location>
        <begin position="23"/>
        <end position="388"/>
    </location>
</feature>
<keyword evidence="4" id="KW-1185">Reference proteome</keyword>